<proteinExistence type="predicted"/>
<keyword evidence="2" id="KW-1185">Reference proteome</keyword>
<gene>
    <name evidence="1" type="ORF">AA0228_2936</name>
</gene>
<organism evidence="1 2">
    <name type="scientific">Gluconobacter frateurii NRIC 0228</name>
    <dbReference type="NCBI Taxonomy" id="1307946"/>
    <lineage>
        <taxon>Bacteria</taxon>
        <taxon>Pseudomonadati</taxon>
        <taxon>Pseudomonadota</taxon>
        <taxon>Alphaproteobacteria</taxon>
        <taxon>Acetobacterales</taxon>
        <taxon>Acetobacteraceae</taxon>
        <taxon>Gluconobacter</taxon>
    </lineage>
</organism>
<comment type="caution">
    <text evidence="1">The sequence shown here is derived from an EMBL/GenBank/DDBJ whole genome shotgun (WGS) entry which is preliminary data.</text>
</comment>
<protein>
    <submittedName>
        <fullName evidence="1">Uncharacterized protein</fullName>
    </submittedName>
</protein>
<reference evidence="1" key="1">
    <citation type="submission" date="2013-04" db="EMBL/GenBank/DDBJ databases">
        <title>The genome sequencing project of 58 acetic acid bacteria.</title>
        <authorList>
            <person name="Okamoto-Kainuma A."/>
            <person name="Ishikawa M."/>
            <person name="Umino S."/>
            <person name="Koizumi Y."/>
            <person name="Shiwa Y."/>
            <person name="Yoshikawa H."/>
            <person name="Matsutani M."/>
            <person name="Matsushita K."/>
        </authorList>
    </citation>
    <scope>NUCLEOTIDE SEQUENCE</scope>
    <source>
        <strain evidence="1">NRIC 0228</strain>
    </source>
</reference>
<dbReference type="Proteomes" id="UP001061070">
    <property type="component" value="Unassembled WGS sequence"/>
</dbReference>
<evidence type="ECO:0000313" key="1">
    <source>
        <dbReference type="EMBL" id="GBR17053.1"/>
    </source>
</evidence>
<dbReference type="EMBL" id="BAQW01000013">
    <property type="protein sequence ID" value="GBR17053.1"/>
    <property type="molecule type" value="Genomic_DNA"/>
</dbReference>
<sequence>MEKKESCTGRAGAICPIQACDFSGGYIKKILIIFPAFCGRVRPVCEESEVDLAVPAGKVMFF</sequence>
<evidence type="ECO:0000313" key="2">
    <source>
        <dbReference type="Proteomes" id="UP001061070"/>
    </source>
</evidence>
<accession>A0ABQ0QFG5</accession>
<name>A0ABQ0QFG5_9PROT</name>